<evidence type="ECO:0000256" key="12">
    <source>
        <dbReference type="ARBA" id="ARBA00075323"/>
    </source>
</evidence>
<feature type="binding site" evidence="13">
    <location>
        <position position="126"/>
    </location>
    <ligand>
        <name>ATP</name>
        <dbReference type="ChEBI" id="CHEBI:30616"/>
    </ligand>
</feature>
<name>A0AB34PYE8_CANAX</name>
<evidence type="ECO:0000256" key="4">
    <source>
        <dbReference type="ARBA" id="ARBA00022694"/>
    </source>
</evidence>
<keyword evidence="9 13" id="KW-0862">Zinc</keyword>
<dbReference type="InterPro" id="IPR000594">
    <property type="entry name" value="ThiF_NAD_FAD-bd"/>
</dbReference>
<dbReference type="Proteomes" id="UP000030161">
    <property type="component" value="Unassembled WGS sequence"/>
</dbReference>
<evidence type="ECO:0000313" key="16">
    <source>
        <dbReference type="EMBL" id="KGR16380.1"/>
    </source>
</evidence>
<evidence type="ECO:0000256" key="3">
    <source>
        <dbReference type="ARBA" id="ARBA00022679"/>
    </source>
</evidence>
<keyword evidence="4 13" id="KW-0819">tRNA processing</keyword>
<feature type="binding site" evidence="13">
    <location>
        <position position="102"/>
    </location>
    <ligand>
        <name>ATP</name>
        <dbReference type="ChEBI" id="CHEBI:30616"/>
    </ligand>
</feature>
<evidence type="ECO:0000256" key="1">
    <source>
        <dbReference type="ARBA" id="ARBA00004514"/>
    </source>
</evidence>
<feature type="binding site" evidence="13">
    <location>
        <position position="293"/>
    </location>
    <ligand>
        <name>Zn(2+)</name>
        <dbReference type="ChEBI" id="CHEBI:29105"/>
    </ligand>
</feature>
<evidence type="ECO:0000256" key="7">
    <source>
        <dbReference type="ARBA" id="ARBA00022741"/>
    </source>
</evidence>
<accession>A0AB34PYE8</accession>
<dbReference type="FunFam" id="3.40.50.720:FF:000033">
    <property type="entry name" value="Adenylyltransferase and sulfurtransferase MOCS3"/>
    <property type="match status" value="1"/>
</dbReference>
<feature type="binding site" evidence="13">
    <location>
        <begin position="109"/>
        <end position="113"/>
    </location>
    <ligand>
        <name>ATP</name>
        <dbReference type="ChEBI" id="CHEBI:30616"/>
    </ligand>
</feature>
<evidence type="ECO:0000256" key="2">
    <source>
        <dbReference type="ARBA" id="ARBA00022490"/>
    </source>
</evidence>
<dbReference type="FunFam" id="3.40.250.10:FF:000014">
    <property type="entry name" value="Adenylyltransferase and sulfurtransferase MOCS3"/>
    <property type="match status" value="1"/>
</dbReference>
<dbReference type="GO" id="GO:0004792">
    <property type="term" value="F:thiosulfate-cyanide sulfurtransferase activity"/>
    <property type="evidence" value="ECO:0007669"/>
    <property type="project" value="TreeGrafter"/>
</dbReference>
<dbReference type="CDD" id="cd00757">
    <property type="entry name" value="ThiF_MoeB_HesA_family"/>
    <property type="match status" value="1"/>
</dbReference>
<dbReference type="PANTHER" id="PTHR10953:SF102">
    <property type="entry name" value="ADENYLYLTRANSFERASE AND SULFURTRANSFERASE MOCS3"/>
    <property type="match status" value="1"/>
</dbReference>
<feature type="binding site" evidence="13">
    <location>
        <position position="290"/>
    </location>
    <ligand>
        <name>Zn(2+)</name>
        <dbReference type="ChEBI" id="CHEBI:29105"/>
    </ligand>
</feature>
<feature type="active site" description="Glycyl thioester intermediate; for adenylyltransferase activity" evidence="13">
    <location>
        <position position="229"/>
    </location>
</feature>
<dbReference type="InterPro" id="IPR028885">
    <property type="entry name" value="MOCS3/Uba4"/>
</dbReference>
<dbReference type="Pfam" id="PF00899">
    <property type="entry name" value="ThiF"/>
    <property type="match status" value="1"/>
</dbReference>
<evidence type="ECO:0000256" key="5">
    <source>
        <dbReference type="ARBA" id="ARBA00022695"/>
    </source>
</evidence>
<evidence type="ECO:0000256" key="14">
    <source>
        <dbReference type="SAM" id="Coils"/>
    </source>
</evidence>
<feature type="binding site" evidence="13">
    <location>
        <position position="215"/>
    </location>
    <ligand>
        <name>Zn(2+)</name>
        <dbReference type="ChEBI" id="CHEBI:29105"/>
    </ligand>
</feature>
<keyword evidence="11 13" id="KW-0511">Multifunctional enzyme</keyword>
<dbReference type="GO" id="GO:0046872">
    <property type="term" value="F:metal ion binding"/>
    <property type="evidence" value="ECO:0007669"/>
    <property type="project" value="UniProtKB-KW"/>
</dbReference>
<evidence type="ECO:0000256" key="10">
    <source>
        <dbReference type="ARBA" id="ARBA00022840"/>
    </source>
</evidence>
<keyword evidence="14" id="KW-0175">Coiled coil</keyword>
<dbReference type="GO" id="GO:0032447">
    <property type="term" value="P:protein urmylation"/>
    <property type="evidence" value="ECO:0007669"/>
    <property type="project" value="TreeGrafter"/>
</dbReference>
<dbReference type="CDD" id="cd01526">
    <property type="entry name" value="RHOD_ThiF"/>
    <property type="match status" value="1"/>
</dbReference>
<dbReference type="GO" id="GO:0042292">
    <property type="term" value="F:URM1 activating enzyme activity"/>
    <property type="evidence" value="ECO:0007669"/>
    <property type="project" value="TreeGrafter"/>
</dbReference>
<dbReference type="Gene3D" id="3.40.250.10">
    <property type="entry name" value="Rhodanese-like domain"/>
    <property type="match status" value="1"/>
</dbReference>
<comment type="caution">
    <text evidence="16">The sequence shown here is derived from an EMBL/GenBank/DDBJ whole genome shotgun (WGS) entry which is preliminary data.</text>
</comment>
<feature type="binding site" evidence="13">
    <location>
        <position position="81"/>
    </location>
    <ligand>
        <name>ATP</name>
        <dbReference type="ChEBI" id="CHEBI:30616"/>
    </ligand>
</feature>
<evidence type="ECO:0000256" key="8">
    <source>
        <dbReference type="ARBA" id="ARBA00022786"/>
    </source>
</evidence>
<dbReference type="EMBL" id="AJIX01000009">
    <property type="protein sequence ID" value="KGR16380.1"/>
    <property type="molecule type" value="Genomic_DNA"/>
</dbReference>
<feature type="domain" description="Rhodanese" evidence="15">
    <location>
        <begin position="340"/>
        <end position="436"/>
    </location>
</feature>
<dbReference type="InterPro" id="IPR001763">
    <property type="entry name" value="Rhodanese-like_dom"/>
</dbReference>
<gene>
    <name evidence="13" type="primary">UBA4</name>
    <name evidence="16" type="ORF">MG3_01106</name>
</gene>
<organism evidence="16 17">
    <name type="scientific">Candida albicans P78048</name>
    <dbReference type="NCBI Taxonomy" id="1094989"/>
    <lineage>
        <taxon>Eukaryota</taxon>
        <taxon>Fungi</taxon>
        <taxon>Dikarya</taxon>
        <taxon>Ascomycota</taxon>
        <taxon>Saccharomycotina</taxon>
        <taxon>Pichiomycetes</taxon>
        <taxon>Debaryomycetaceae</taxon>
        <taxon>Candida/Lodderomyces clade</taxon>
        <taxon>Candida</taxon>
    </lineage>
</organism>
<evidence type="ECO:0000256" key="13">
    <source>
        <dbReference type="HAMAP-Rule" id="MF_03049"/>
    </source>
</evidence>
<feature type="active site" description="Cysteine persulfide intermediate; for sulfurtransferase activity" evidence="13">
    <location>
        <position position="396"/>
    </location>
</feature>
<proteinExistence type="inferred from homology"/>
<keyword evidence="6 13" id="KW-0479">Metal-binding</keyword>
<evidence type="ECO:0000259" key="15">
    <source>
        <dbReference type="PROSITE" id="PS50206"/>
    </source>
</evidence>
<comment type="similarity">
    <text evidence="13">In the N-terminal section; belongs to the HesA/MoeB/ThiF family. UBA4 subfamily.</text>
</comment>
<feature type="binding site" evidence="13">
    <location>
        <position position="212"/>
    </location>
    <ligand>
        <name>Zn(2+)</name>
        <dbReference type="ChEBI" id="CHEBI:29105"/>
    </ligand>
</feature>
<keyword evidence="10 13" id="KW-0067">ATP-binding</keyword>
<keyword evidence="2 13" id="KW-0963">Cytoplasm</keyword>
<sequence>MSEPSKEELLARIAQLELENEQLKQQNGKKSQHEQFNKIDDNFSLDEYKRYGRQMIVPQFGSLESQIKLKNSKVLVVGAGGLGSPALLYLSSAGIGKIGIIDPDTVDTSNLHRQVIHNTEMVGEFKCISAQNYINKLNPHVVVEVYPTALNNDNAFGIVSQYDLVLDCTDHPAVRYLINDVCVLLGKTIVSGSGLKSDGQLTVLNFANSGPCYRCFYPQPPSPDSVTSCSDGGVIGPAIGLVGVAMAVETIKIITGYYTKDNFVPFLTSYSAYPRQQLRVFKMRKRQKDCAVCGENPQISQRMIEDGTINYKTFCGRATFDPIDDKFRVSPKDYDSVVQNKKKHILIDVRPREQFQITHLPNAINVQWDPTFRKADAIEQYLPDDSTKDDEIYVVCRFGNDSQLAAKKLIGMGYPNVRDIIGGLDKWSDDVDSKIPKY</sequence>
<dbReference type="Pfam" id="PF00581">
    <property type="entry name" value="Rhodanese"/>
    <property type="match status" value="1"/>
</dbReference>
<dbReference type="HAMAP" id="MF_03049">
    <property type="entry name" value="MOCS3_Uba4"/>
    <property type="match status" value="1"/>
</dbReference>
<dbReference type="Gene3D" id="3.40.50.720">
    <property type="entry name" value="NAD(P)-binding Rossmann-like Domain"/>
    <property type="match status" value="1"/>
</dbReference>
<dbReference type="InterPro" id="IPR045886">
    <property type="entry name" value="ThiF/MoeB/HesA"/>
</dbReference>
<dbReference type="PANTHER" id="PTHR10953">
    <property type="entry name" value="UBIQUITIN-ACTIVATING ENZYME E1"/>
    <property type="match status" value="1"/>
</dbReference>
<dbReference type="GO" id="GO:0005829">
    <property type="term" value="C:cytosol"/>
    <property type="evidence" value="ECO:0007669"/>
    <property type="project" value="UniProtKB-SubCell"/>
</dbReference>
<keyword evidence="5 16" id="KW-0548">Nucleotidyltransferase</keyword>
<comment type="subcellular location">
    <subcellularLocation>
        <location evidence="1">Cytoplasm</location>
        <location evidence="1">Cytosol</location>
    </subcellularLocation>
</comment>
<feature type="binding site" evidence="13">
    <location>
        <begin position="170"/>
        <end position="171"/>
    </location>
    <ligand>
        <name>ATP</name>
        <dbReference type="ChEBI" id="CHEBI:30616"/>
    </ligand>
</feature>
<dbReference type="GO" id="GO:0002143">
    <property type="term" value="P:tRNA wobble position uridine thiolation"/>
    <property type="evidence" value="ECO:0007669"/>
    <property type="project" value="InterPro"/>
</dbReference>
<evidence type="ECO:0000256" key="11">
    <source>
        <dbReference type="ARBA" id="ARBA00023268"/>
    </source>
</evidence>
<comment type="pathway">
    <text evidence="13">tRNA modification; 5-methoxycarbonylmethyl-2-thiouridine-tRNA biosynthesis.</text>
</comment>
<dbReference type="InterPro" id="IPR035985">
    <property type="entry name" value="Ubiquitin-activating_enz"/>
</dbReference>
<protein>
    <recommendedName>
        <fullName evidence="12">Needs CLA4 to survive protein 3</fullName>
    </recommendedName>
</protein>
<keyword evidence="8" id="KW-0833">Ubl conjugation pathway</keyword>
<dbReference type="GO" id="GO:0005524">
    <property type="term" value="F:ATP binding"/>
    <property type="evidence" value="ECO:0007669"/>
    <property type="project" value="UniProtKB-KW"/>
</dbReference>
<keyword evidence="3 13" id="KW-0808">Transferase</keyword>
<dbReference type="SMART" id="SM00450">
    <property type="entry name" value="RHOD"/>
    <property type="match status" value="1"/>
</dbReference>
<reference evidence="16 17" key="1">
    <citation type="submission" date="2013-12" db="EMBL/GenBank/DDBJ databases">
        <title>The Genome Sequence of Candida albicans P78048.</title>
        <authorList>
            <consortium name="The Broad Institute Genome Sequencing Platform"/>
            <consortium name="The Broad Institute Genome Sequencing Center for Infectious Disease"/>
            <person name="Cuomo C."/>
            <person name="Bennett R."/>
            <person name="Hirakawa M."/>
            <person name="Noverr M."/>
            <person name="Mitchell A."/>
            <person name="Young S.K."/>
            <person name="Zeng Q."/>
            <person name="Gargeya S."/>
            <person name="Fitzgerald M."/>
            <person name="Abouelleil A."/>
            <person name="Alvarado L."/>
            <person name="Berlin A.M."/>
            <person name="Chapman S.B."/>
            <person name="Dewar J."/>
            <person name="Goldberg J."/>
            <person name="Griggs A."/>
            <person name="Gujja S."/>
            <person name="Hansen M."/>
            <person name="Howarth C."/>
            <person name="Imamovic A."/>
            <person name="Larimer J."/>
            <person name="McCowan C."/>
            <person name="Murphy C."/>
            <person name="Pearson M."/>
            <person name="Priest M."/>
            <person name="Roberts A."/>
            <person name="Saif S."/>
            <person name="Shea T."/>
            <person name="Sykes S."/>
            <person name="Wortman J."/>
            <person name="Nusbaum C."/>
            <person name="Birren B."/>
        </authorList>
    </citation>
    <scope>NUCLEOTIDE SEQUENCE [LARGE SCALE GENOMIC DNA]</scope>
    <source>
        <strain evidence="16 17">P78048</strain>
    </source>
</reference>
<dbReference type="SUPFAM" id="SSF69572">
    <property type="entry name" value="Activating enzymes of the ubiquitin-like proteins"/>
    <property type="match status" value="1"/>
</dbReference>
<evidence type="ECO:0000256" key="6">
    <source>
        <dbReference type="ARBA" id="ARBA00022723"/>
    </source>
</evidence>
<feature type="coiled-coil region" evidence="14">
    <location>
        <begin position="6"/>
        <end position="33"/>
    </location>
</feature>
<dbReference type="AlphaFoldDB" id="A0AB34PYE8"/>
<evidence type="ECO:0000256" key="9">
    <source>
        <dbReference type="ARBA" id="ARBA00022833"/>
    </source>
</evidence>
<evidence type="ECO:0000313" key="17">
    <source>
        <dbReference type="Proteomes" id="UP000030161"/>
    </source>
</evidence>
<keyword evidence="7 13" id="KW-0547">Nucleotide-binding</keyword>
<comment type="cofactor">
    <cofactor evidence="13">
        <name>Zn(2+)</name>
        <dbReference type="ChEBI" id="CHEBI:29105"/>
    </cofactor>
    <text evidence="13">Binds 1 zinc ion per subunit.</text>
</comment>
<dbReference type="PROSITE" id="PS50206">
    <property type="entry name" value="RHODANESE_3"/>
    <property type="match status" value="1"/>
</dbReference>
<dbReference type="GO" id="GO:0070566">
    <property type="term" value="F:adenylyltransferase activity"/>
    <property type="evidence" value="ECO:0007669"/>
    <property type="project" value="InterPro"/>
</dbReference>
<dbReference type="InterPro" id="IPR036873">
    <property type="entry name" value="Rhodanese-like_dom_sf"/>
</dbReference>